<dbReference type="Proteomes" id="UP000176282">
    <property type="component" value="Unassembled WGS sequence"/>
</dbReference>
<dbReference type="GO" id="GO:0003677">
    <property type="term" value="F:DNA binding"/>
    <property type="evidence" value="ECO:0007669"/>
    <property type="project" value="UniProtKB-UniRule"/>
</dbReference>
<dbReference type="Pfam" id="PF02767">
    <property type="entry name" value="DNA_pol3_beta_2"/>
    <property type="match status" value="1"/>
</dbReference>
<dbReference type="GO" id="GO:0005737">
    <property type="term" value="C:cytoplasm"/>
    <property type="evidence" value="ECO:0007669"/>
    <property type="project" value="UniProtKB-SubCell"/>
</dbReference>
<dbReference type="CDD" id="cd00140">
    <property type="entry name" value="beta_clamp"/>
    <property type="match status" value="1"/>
</dbReference>
<feature type="domain" description="DNA polymerase III beta sliding clamp N-terminal" evidence="10">
    <location>
        <begin position="1"/>
        <end position="118"/>
    </location>
</feature>
<dbReference type="EMBL" id="MFQB01000035">
    <property type="protein sequence ID" value="OGH66499.1"/>
    <property type="molecule type" value="Genomic_DNA"/>
</dbReference>
<dbReference type="GO" id="GO:0009360">
    <property type="term" value="C:DNA polymerase III complex"/>
    <property type="evidence" value="ECO:0007669"/>
    <property type="project" value="InterPro"/>
</dbReference>
<dbReference type="PIRSF" id="PIRSF000804">
    <property type="entry name" value="DNA_pol_III_b"/>
    <property type="match status" value="1"/>
</dbReference>
<protein>
    <recommendedName>
        <fullName evidence="9">Beta sliding clamp</fullName>
    </recommendedName>
</protein>
<dbReference type="PANTHER" id="PTHR30478:SF0">
    <property type="entry name" value="BETA SLIDING CLAMP"/>
    <property type="match status" value="1"/>
</dbReference>
<dbReference type="AlphaFoldDB" id="A0A1F6M4I4"/>
<keyword evidence="7 9" id="KW-0239">DNA-directed DNA polymerase</keyword>
<keyword evidence="5 9" id="KW-0548">Nucleotidyltransferase</keyword>
<evidence type="ECO:0000256" key="8">
    <source>
        <dbReference type="ARBA" id="ARBA00023125"/>
    </source>
</evidence>
<feature type="domain" description="DNA polymerase III beta sliding clamp central" evidence="11">
    <location>
        <begin position="128"/>
        <end position="248"/>
    </location>
</feature>
<comment type="subunit">
    <text evidence="9">Forms a ring-shaped head-to-tail homodimer around DNA.</text>
</comment>
<dbReference type="Gene3D" id="3.70.10.10">
    <property type="match status" value="1"/>
</dbReference>
<dbReference type="SUPFAM" id="SSF55979">
    <property type="entry name" value="DNA clamp"/>
    <property type="match status" value="3"/>
</dbReference>
<feature type="domain" description="DNA polymerase III beta sliding clamp C-terminal" evidence="12">
    <location>
        <begin position="251"/>
        <end position="373"/>
    </location>
</feature>
<dbReference type="STRING" id="1798680.A3J66_04455"/>
<dbReference type="InterPro" id="IPR022637">
    <property type="entry name" value="DNA_polIII_beta_cen"/>
</dbReference>
<dbReference type="GO" id="GO:0003887">
    <property type="term" value="F:DNA-directed DNA polymerase activity"/>
    <property type="evidence" value="ECO:0007669"/>
    <property type="project" value="UniProtKB-UniRule"/>
</dbReference>
<evidence type="ECO:0000256" key="2">
    <source>
        <dbReference type="ARBA" id="ARBA00010752"/>
    </source>
</evidence>
<evidence type="ECO:0000256" key="1">
    <source>
        <dbReference type="ARBA" id="ARBA00004496"/>
    </source>
</evidence>
<dbReference type="Gene3D" id="3.10.150.10">
    <property type="entry name" value="DNA Polymerase III, subunit A, domain 2"/>
    <property type="match status" value="1"/>
</dbReference>
<evidence type="ECO:0000256" key="4">
    <source>
        <dbReference type="ARBA" id="ARBA00022679"/>
    </source>
</evidence>
<proteinExistence type="inferred from homology"/>
<comment type="subcellular location">
    <subcellularLocation>
        <location evidence="1 9">Cytoplasm</location>
    </subcellularLocation>
</comment>
<evidence type="ECO:0000256" key="9">
    <source>
        <dbReference type="PIRNR" id="PIRNR000804"/>
    </source>
</evidence>
<dbReference type="NCBIfam" id="TIGR00663">
    <property type="entry name" value="dnan"/>
    <property type="match status" value="1"/>
</dbReference>
<dbReference type="SMART" id="SM00480">
    <property type="entry name" value="POL3Bc"/>
    <property type="match status" value="1"/>
</dbReference>
<keyword evidence="4 9" id="KW-0808">Transferase</keyword>
<comment type="caution">
    <text evidence="13">The sequence shown here is derived from an EMBL/GenBank/DDBJ whole genome shotgun (WGS) entry which is preliminary data.</text>
</comment>
<dbReference type="Pfam" id="PF00712">
    <property type="entry name" value="DNA_pol3_beta"/>
    <property type="match status" value="1"/>
</dbReference>
<dbReference type="InterPro" id="IPR046938">
    <property type="entry name" value="DNA_clamp_sf"/>
</dbReference>
<evidence type="ECO:0000259" key="12">
    <source>
        <dbReference type="Pfam" id="PF02768"/>
    </source>
</evidence>
<name>A0A1F6M4I4_9BACT</name>
<evidence type="ECO:0000256" key="6">
    <source>
        <dbReference type="ARBA" id="ARBA00022705"/>
    </source>
</evidence>
<reference evidence="13 14" key="1">
    <citation type="journal article" date="2016" name="Nat. Commun.">
        <title>Thousands of microbial genomes shed light on interconnected biogeochemical processes in an aquifer system.</title>
        <authorList>
            <person name="Anantharaman K."/>
            <person name="Brown C.T."/>
            <person name="Hug L.A."/>
            <person name="Sharon I."/>
            <person name="Castelle C.J."/>
            <person name="Probst A.J."/>
            <person name="Thomas B.C."/>
            <person name="Singh A."/>
            <person name="Wilkins M.J."/>
            <person name="Karaoz U."/>
            <person name="Brodie E.L."/>
            <person name="Williams K.H."/>
            <person name="Hubbard S.S."/>
            <person name="Banfield J.F."/>
        </authorList>
    </citation>
    <scope>NUCLEOTIDE SEQUENCE [LARGE SCALE GENOMIC DNA]</scope>
</reference>
<dbReference type="PANTHER" id="PTHR30478">
    <property type="entry name" value="DNA POLYMERASE III SUBUNIT BETA"/>
    <property type="match status" value="1"/>
</dbReference>
<keyword evidence="8" id="KW-0238">DNA-binding</keyword>
<evidence type="ECO:0000259" key="10">
    <source>
        <dbReference type="Pfam" id="PF00712"/>
    </source>
</evidence>
<evidence type="ECO:0000313" key="13">
    <source>
        <dbReference type="EMBL" id="OGH66499.1"/>
    </source>
</evidence>
<organism evidence="13 14">
    <name type="scientific">Candidatus Magasanikbacteria bacterium RIFCSPHIGHO2_02_FULL_47_14</name>
    <dbReference type="NCBI Taxonomy" id="1798680"/>
    <lineage>
        <taxon>Bacteria</taxon>
        <taxon>Candidatus Magasanikiibacteriota</taxon>
    </lineage>
</organism>
<evidence type="ECO:0000313" key="14">
    <source>
        <dbReference type="Proteomes" id="UP000176282"/>
    </source>
</evidence>
<comment type="similarity">
    <text evidence="2 9">Belongs to the beta sliding clamp family.</text>
</comment>
<gene>
    <name evidence="13" type="ORF">A3J66_04455</name>
</gene>
<dbReference type="InterPro" id="IPR022634">
    <property type="entry name" value="DNA_polIII_beta_N"/>
</dbReference>
<comment type="function">
    <text evidence="9">Confers DNA tethering and processivity to DNA polymerases and other proteins. Acts as a clamp, forming a ring around DNA (a reaction catalyzed by the clamp-loading complex) which diffuses in an ATP-independent manner freely and bidirectionally along dsDNA. Initially characterized for its ability to contact the catalytic subunit of DNA polymerase III (Pol III), a complex, multichain enzyme responsible for most of the replicative synthesis in bacteria; Pol III exhibits 3'-5' exonuclease proofreading activity. The beta chain is required for initiation of replication as well as for processivity of DNA replication.</text>
</comment>
<evidence type="ECO:0000259" key="11">
    <source>
        <dbReference type="Pfam" id="PF02767"/>
    </source>
</evidence>
<keyword evidence="6 9" id="KW-0235">DNA replication</keyword>
<evidence type="ECO:0000256" key="7">
    <source>
        <dbReference type="ARBA" id="ARBA00022932"/>
    </source>
</evidence>
<evidence type="ECO:0000256" key="3">
    <source>
        <dbReference type="ARBA" id="ARBA00022490"/>
    </source>
</evidence>
<dbReference type="GO" id="GO:0008408">
    <property type="term" value="F:3'-5' exonuclease activity"/>
    <property type="evidence" value="ECO:0007669"/>
    <property type="project" value="InterPro"/>
</dbReference>
<sequence length="374" mass="41145">MKFTCTKENLLRGLQLVGGVATKPSNLPILSHILIKAQDSGVALVSTNLEIAVTASVRAKVDKTGAFTVPAKTVVDFVSLLGEELVTVELEGQEVHIRGERSKTKIKGMPAEEYPVIPEVEQQHSYSISVDHFRDALSRVVFSAAKNDIRPELSGVYFGFFSNGNKGLVTAATDSYRLAESKVSVDQGDDEAACIVPARTVYEFVRLLSTAKEEQEKLVRLSVTENQIALRYDSLEVTSRLVDGQYPDYTQIIPAKFQTTLVAPIDLVQTMIKAASLFTTTGVNAVSFNIDAEEKTLKISSISTQTGEHESVLDSIEVIGETNNILLNHRYVLDGLQHMVSGEVELKMNSPEAPCVFKQKESDDYLYIVMPIRQ</sequence>
<dbReference type="InterPro" id="IPR022635">
    <property type="entry name" value="DNA_polIII_beta_C"/>
</dbReference>
<dbReference type="GO" id="GO:0006271">
    <property type="term" value="P:DNA strand elongation involved in DNA replication"/>
    <property type="evidence" value="ECO:0007669"/>
    <property type="project" value="TreeGrafter"/>
</dbReference>
<evidence type="ECO:0000256" key="5">
    <source>
        <dbReference type="ARBA" id="ARBA00022695"/>
    </source>
</evidence>
<keyword evidence="3 9" id="KW-0963">Cytoplasm</keyword>
<dbReference type="InterPro" id="IPR001001">
    <property type="entry name" value="DNA_polIII_beta"/>
</dbReference>
<dbReference type="Pfam" id="PF02768">
    <property type="entry name" value="DNA_pol3_beta_3"/>
    <property type="match status" value="1"/>
</dbReference>
<accession>A0A1F6M4I4</accession>